<dbReference type="PANTHER" id="PTHR11927">
    <property type="entry name" value="GALACTOSIDE 2-L-FUCOSYLTRANSFERASE"/>
    <property type="match status" value="1"/>
</dbReference>
<dbReference type="EMBL" id="MT141538">
    <property type="protein sequence ID" value="QJA65441.1"/>
    <property type="molecule type" value="Genomic_DNA"/>
</dbReference>
<protein>
    <submittedName>
        <fullName evidence="4">Putative glycosyltransferase</fullName>
    </submittedName>
</protein>
<dbReference type="Pfam" id="PF01531">
    <property type="entry name" value="Glyco_transf_11"/>
    <property type="match status" value="1"/>
</dbReference>
<evidence type="ECO:0000256" key="1">
    <source>
        <dbReference type="ARBA" id="ARBA00022676"/>
    </source>
</evidence>
<dbReference type="AlphaFoldDB" id="A0A6M3Y892"/>
<dbReference type="GO" id="GO:0016020">
    <property type="term" value="C:membrane"/>
    <property type="evidence" value="ECO:0007669"/>
    <property type="project" value="InterPro"/>
</dbReference>
<dbReference type="GO" id="GO:0005975">
    <property type="term" value="P:carbohydrate metabolic process"/>
    <property type="evidence" value="ECO:0007669"/>
    <property type="project" value="InterPro"/>
</dbReference>
<proteinExistence type="predicted"/>
<dbReference type="EMBL" id="MT145195">
    <property type="protein sequence ID" value="QJI05156.1"/>
    <property type="molecule type" value="Genomic_DNA"/>
</dbReference>
<sequence>MLSVRKCIGGLGNIMFKQAYIYSQVRKGEIPDLYVQSEKYWKEFAPEIKLMFEVNEPETDRVSLHIRRGDYLDTDFYVDLTKTDYYKKAIDMFPTERFLVFYKDRQNNQRDENDKAWIRGYLDTLIPGRYEMWEEKCSETDDLNKMASCKSNIMANSSFSWWASYLNPNLKKKVVCPAKWFSDGFQRIDLLDEWIKI</sequence>
<evidence type="ECO:0000313" key="3">
    <source>
        <dbReference type="EMBL" id="QJA65441.1"/>
    </source>
</evidence>
<evidence type="ECO:0000256" key="2">
    <source>
        <dbReference type="ARBA" id="ARBA00022679"/>
    </source>
</evidence>
<evidence type="ECO:0000313" key="4">
    <source>
        <dbReference type="EMBL" id="QJI05156.1"/>
    </source>
</evidence>
<dbReference type="PANTHER" id="PTHR11927:SF9">
    <property type="entry name" value="L-FUCOSYLTRANSFERASE"/>
    <property type="match status" value="1"/>
</dbReference>
<keyword evidence="1" id="KW-0328">Glycosyltransferase</keyword>
<organism evidence="4">
    <name type="scientific">viral metagenome</name>
    <dbReference type="NCBI Taxonomy" id="1070528"/>
    <lineage>
        <taxon>unclassified sequences</taxon>
        <taxon>metagenomes</taxon>
        <taxon>organismal metagenomes</taxon>
    </lineage>
</organism>
<accession>A0A6M3Y892</accession>
<name>A0A6M3Y892_9ZZZZ</name>
<reference evidence="4" key="1">
    <citation type="submission" date="2020-03" db="EMBL/GenBank/DDBJ databases">
        <title>The deep terrestrial virosphere.</title>
        <authorList>
            <person name="Holmfeldt K."/>
            <person name="Nilsson E."/>
            <person name="Simone D."/>
            <person name="Lopez-Fernandez M."/>
            <person name="Wu X."/>
            <person name="de Brujin I."/>
            <person name="Lundin D."/>
            <person name="Andersson A."/>
            <person name="Bertilsson S."/>
            <person name="Dopson M."/>
        </authorList>
    </citation>
    <scope>NUCLEOTIDE SEQUENCE</scope>
    <source>
        <strain evidence="4">MM415A00136</strain>
        <strain evidence="3">MM415B00397</strain>
    </source>
</reference>
<keyword evidence="2 4" id="KW-0808">Transferase</keyword>
<gene>
    <name evidence="4" type="ORF">MM415A00136_0038</name>
    <name evidence="3" type="ORF">MM415B00397_0053</name>
</gene>
<dbReference type="GO" id="GO:0008107">
    <property type="term" value="F:galactoside 2-alpha-L-fucosyltransferase activity"/>
    <property type="evidence" value="ECO:0007669"/>
    <property type="project" value="InterPro"/>
</dbReference>
<dbReference type="InterPro" id="IPR002516">
    <property type="entry name" value="Glyco_trans_11"/>
</dbReference>